<evidence type="ECO:0000256" key="1">
    <source>
        <dbReference type="ARBA" id="ARBA00001913"/>
    </source>
</evidence>
<dbReference type="InterPro" id="IPR024079">
    <property type="entry name" value="MetalloPept_cat_dom_sf"/>
</dbReference>
<dbReference type="PRINTS" id="PR00313">
    <property type="entry name" value="CABNDNGRPT"/>
</dbReference>
<dbReference type="InterPro" id="IPR013858">
    <property type="entry name" value="Peptidase_M10B_C"/>
</dbReference>
<dbReference type="EMBL" id="CP145607">
    <property type="protein sequence ID" value="WWM70548.1"/>
    <property type="molecule type" value="Genomic_DNA"/>
</dbReference>
<dbReference type="SUPFAM" id="SSF69318">
    <property type="entry name" value="Integrin alpha N-terminal domain"/>
    <property type="match status" value="1"/>
</dbReference>
<feature type="domain" description="Peptidase metallopeptidase" evidence="11">
    <location>
        <begin position="37"/>
        <end position="182"/>
    </location>
</feature>
<keyword evidence="9" id="KW-0378">Hydrolase</keyword>
<name>A0ABZ2G3H6_9SPHN</name>
<dbReference type="PROSITE" id="PS00330">
    <property type="entry name" value="HEMOLYSIN_CALCIUM"/>
    <property type="match status" value="3"/>
</dbReference>
<dbReference type="Pfam" id="PF00413">
    <property type="entry name" value="Peptidase_M10"/>
    <property type="match status" value="1"/>
</dbReference>
<dbReference type="RefSeq" id="WP_338503390.1">
    <property type="nucleotide sequence ID" value="NZ_CP145607.1"/>
</dbReference>
<dbReference type="InterPro" id="IPR006026">
    <property type="entry name" value="Peptidase_Metallo"/>
</dbReference>
<dbReference type="InterPro" id="IPR018511">
    <property type="entry name" value="Hemolysin-typ_Ca-bd_CS"/>
</dbReference>
<dbReference type="Proteomes" id="UP001382935">
    <property type="component" value="Chromosome"/>
</dbReference>
<evidence type="ECO:0000256" key="7">
    <source>
        <dbReference type="ARBA" id="ARBA00022729"/>
    </source>
</evidence>
<keyword evidence="4" id="KW-0964">Secreted</keyword>
<evidence type="ECO:0000259" key="11">
    <source>
        <dbReference type="SMART" id="SM00235"/>
    </source>
</evidence>
<evidence type="ECO:0000256" key="4">
    <source>
        <dbReference type="ARBA" id="ARBA00022525"/>
    </source>
</evidence>
<comment type="similarity">
    <text evidence="3">Belongs to the peptidase M10B family.</text>
</comment>
<dbReference type="InterPro" id="IPR034033">
    <property type="entry name" value="Serralysin-like"/>
</dbReference>
<accession>A0ABZ2G3H6</accession>
<dbReference type="InterPro" id="IPR001343">
    <property type="entry name" value="Hemolysn_Ca-bd"/>
</dbReference>
<keyword evidence="10" id="KW-0862">Zinc</keyword>
<dbReference type="Gene3D" id="2.150.10.10">
    <property type="entry name" value="Serralysin-like metalloprotease, C-terminal"/>
    <property type="match status" value="1"/>
</dbReference>
<dbReference type="Gene3D" id="2.130.10.130">
    <property type="entry name" value="Integrin alpha, N-terminal"/>
    <property type="match status" value="1"/>
</dbReference>
<evidence type="ECO:0000256" key="2">
    <source>
        <dbReference type="ARBA" id="ARBA00004613"/>
    </source>
</evidence>
<dbReference type="Pfam" id="PF08548">
    <property type="entry name" value="Peptidase_M10_C"/>
    <property type="match status" value="1"/>
</dbReference>
<evidence type="ECO:0000313" key="13">
    <source>
        <dbReference type="Proteomes" id="UP001382935"/>
    </source>
</evidence>
<keyword evidence="13" id="KW-1185">Reference proteome</keyword>
<dbReference type="SMART" id="SM00235">
    <property type="entry name" value="ZnMc"/>
    <property type="match status" value="1"/>
</dbReference>
<dbReference type="SUPFAM" id="SSF55486">
    <property type="entry name" value="Metalloproteases ('zincins'), catalytic domain"/>
    <property type="match status" value="1"/>
</dbReference>
<dbReference type="CDD" id="cd04277">
    <property type="entry name" value="ZnMc_serralysin_like"/>
    <property type="match status" value="1"/>
</dbReference>
<dbReference type="InterPro" id="IPR011049">
    <property type="entry name" value="Serralysin-like_metalloprot_C"/>
</dbReference>
<protein>
    <submittedName>
        <fullName evidence="12">FG-GAP-like repeat-containing protein</fullName>
    </submittedName>
</protein>
<proteinExistence type="inferred from homology"/>
<dbReference type="InterPro" id="IPR028994">
    <property type="entry name" value="Integrin_alpha_N"/>
</dbReference>
<evidence type="ECO:0000313" key="12">
    <source>
        <dbReference type="EMBL" id="WWM70548.1"/>
    </source>
</evidence>
<evidence type="ECO:0000256" key="5">
    <source>
        <dbReference type="ARBA" id="ARBA00022670"/>
    </source>
</evidence>
<evidence type="ECO:0000256" key="9">
    <source>
        <dbReference type="ARBA" id="ARBA00022801"/>
    </source>
</evidence>
<evidence type="ECO:0000256" key="6">
    <source>
        <dbReference type="ARBA" id="ARBA00022723"/>
    </source>
</evidence>
<keyword evidence="7" id="KW-0732">Signal</keyword>
<dbReference type="Gene3D" id="3.40.390.10">
    <property type="entry name" value="Collagenase (Catalytic Domain)"/>
    <property type="match status" value="1"/>
</dbReference>
<keyword evidence="8" id="KW-0677">Repeat</keyword>
<keyword evidence="5" id="KW-0645">Protease</keyword>
<reference evidence="12 13" key="1">
    <citation type="submission" date="2024-02" db="EMBL/GenBank/DDBJ databases">
        <title>Full genome sequence of Sphingomonas kaistensis.</title>
        <authorList>
            <person name="Poletto B.L."/>
            <person name="Silva G."/>
            <person name="Galante D."/>
            <person name="Campos K.R."/>
            <person name="Santos M.B.N."/>
            <person name="Sacchi C.T."/>
        </authorList>
    </citation>
    <scope>NUCLEOTIDE SEQUENCE [LARGE SCALE GENOMIC DNA]</scope>
    <source>
        <strain evidence="12 13">MA4R</strain>
    </source>
</reference>
<dbReference type="InterPro" id="IPR013517">
    <property type="entry name" value="FG-GAP"/>
</dbReference>
<dbReference type="Pfam" id="PF13517">
    <property type="entry name" value="FG-GAP_3"/>
    <property type="match status" value="3"/>
</dbReference>
<evidence type="ECO:0000256" key="3">
    <source>
        <dbReference type="ARBA" id="ARBA00009490"/>
    </source>
</evidence>
<dbReference type="SUPFAM" id="SSF51120">
    <property type="entry name" value="beta-Roll"/>
    <property type="match status" value="1"/>
</dbReference>
<evidence type="ECO:0000256" key="8">
    <source>
        <dbReference type="ARBA" id="ARBA00022737"/>
    </source>
</evidence>
<keyword evidence="6" id="KW-0479">Metal-binding</keyword>
<gene>
    <name evidence="12" type="ORF">V6R86_07640</name>
</gene>
<dbReference type="Pfam" id="PF00353">
    <property type="entry name" value="HemolysinCabind"/>
    <property type="match status" value="1"/>
</dbReference>
<comment type="cofactor">
    <cofactor evidence="1">
        <name>Ca(2+)</name>
        <dbReference type="ChEBI" id="CHEBI:29108"/>
    </cofactor>
</comment>
<evidence type="ECO:0000256" key="10">
    <source>
        <dbReference type="ARBA" id="ARBA00022833"/>
    </source>
</evidence>
<dbReference type="InterPro" id="IPR001818">
    <property type="entry name" value="Pept_M10_metallopeptidase"/>
</dbReference>
<organism evidence="12 13">
    <name type="scientific">Sphingomonas kaistensis</name>
    <dbReference type="NCBI Taxonomy" id="298708"/>
    <lineage>
        <taxon>Bacteria</taxon>
        <taxon>Pseudomonadati</taxon>
        <taxon>Pseudomonadota</taxon>
        <taxon>Alphaproteobacteria</taxon>
        <taxon>Sphingomonadales</taxon>
        <taxon>Sphingomonadaceae</taxon>
        <taxon>Sphingomonas</taxon>
    </lineage>
</organism>
<comment type="subcellular location">
    <subcellularLocation>
        <location evidence="2">Secreted</location>
    </subcellularLocation>
</comment>
<sequence length="773" mass="79986">MYLQSGSADTLSISPTSTVWSVDRIANYLAFGYWGGSKRAWDLSTGARTIWFDVSALTPSGQAHARAAFDLWADVTGIRFVDMPGSGGTFGIKFDDSEEGAFTGTTYSFGRIQSATINISTSWISGSSGNLNSYAFQTYLHEIGHALGLGHAGDYNETASYSVDADYLNDGWPVTIMSYFDQRENSYYRDFSFTFNYVMTPQVADIAAMALLYGMPTSTRLGDTVYGFNSTAGRAVFDATKYSSGSYTIIDSGGADTLDYSGFSANQSIDLRSGNFSNIGGSVGNVSIAIGTIIENAIGGSGFDRISGNDVANRLDGGAGNDVIEGGAGDDTLLGGAGADFLSGGVGADTLVGGDGADIFSDRVVNLNGDTIADFARSDTIVLTDANPTAFRFSLVGNLLSFTGGSLAFGAALNGPLTLKAAASGGVELTLSTQFASGSGILVNNFAVGAGGWSSQNLYPRHIADVNGDGFSDIVGFGQSGILVSFGSANGSFSGAAVVLADFGQASGWTSDNQFHREMVDVNGDGRADIVGFGYAGTLVSLARADGTFAGPITGIANFGIDQGWASQNGFARTTGDVNGDGKADLIGFGYAGTLVALGNGDGTFQAAKYGIIDFGVDQGWSSDNSFHRTVADVNGDGKDDIIGFGFAGALLALSKGDGTFETVKFAASDFGRNQGWTSQDSFTRTVADVNGDGFADVVGFGIAGTYVAYGKANGTFSASSLDILNFGANQGWTSDDIFHRELADINNDGRIDIVGFGQAGVIGGFNQGHWLA</sequence>